<gene>
    <name evidence="1" type="ORF">CTRU02_212478</name>
</gene>
<reference evidence="1 2" key="1">
    <citation type="journal article" date="2020" name="Phytopathology">
        <title>Genome Sequence Resources of Colletotrichum truncatum, C. plurivorum, C. musicola, and C. sojae: Four Species Pathogenic to Soybean (Glycine max).</title>
        <authorList>
            <person name="Rogerio F."/>
            <person name="Boufleur T.R."/>
            <person name="Ciampi-Guillardi M."/>
            <person name="Sukno S.A."/>
            <person name="Thon M.R."/>
            <person name="Massola Junior N.S."/>
            <person name="Baroncelli R."/>
        </authorList>
    </citation>
    <scope>NUCLEOTIDE SEQUENCE [LARGE SCALE GENOMIC DNA]</scope>
    <source>
        <strain evidence="1 2">CMES1059</strain>
    </source>
</reference>
<comment type="caution">
    <text evidence="1">The sequence shown here is derived from an EMBL/GenBank/DDBJ whole genome shotgun (WGS) entry which is preliminary data.</text>
</comment>
<keyword evidence="2" id="KW-1185">Reference proteome</keyword>
<proteinExistence type="predicted"/>
<organism evidence="1 2">
    <name type="scientific">Colletotrichum truncatum</name>
    <name type="common">Anthracnose fungus</name>
    <name type="synonym">Colletotrichum capsici</name>
    <dbReference type="NCBI Taxonomy" id="5467"/>
    <lineage>
        <taxon>Eukaryota</taxon>
        <taxon>Fungi</taxon>
        <taxon>Dikarya</taxon>
        <taxon>Ascomycota</taxon>
        <taxon>Pezizomycotina</taxon>
        <taxon>Sordariomycetes</taxon>
        <taxon>Hypocreomycetidae</taxon>
        <taxon>Glomerellales</taxon>
        <taxon>Glomerellaceae</taxon>
        <taxon>Colletotrichum</taxon>
        <taxon>Colletotrichum truncatum species complex</taxon>
    </lineage>
</organism>
<accession>A0ACC3YNP9</accession>
<evidence type="ECO:0000313" key="2">
    <source>
        <dbReference type="Proteomes" id="UP000805649"/>
    </source>
</evidence>
<name>A0ACC3YNP9_COLTU</name>
<dbReference type="Proteomes" id="UP000805649">
    <property type="component" value="Unassembled WGS sequence"/>
</dbReference>
<dbReference type="EMBL" id="VUJX02000008">
    <property type="protein sequence ID" value="KAL0933515.1"/>
    <property type="molecule type" value="Genomic_DNA"/>
</dbReference>
<sequence length="164" mass="18540">MESPRHENYSALDDSTGRLFEDSFLDENELEQKWTPDVSKHGHTRKRARAGSSSTVLATSDDDCTVPNLPDMPDTPVAYTRQTDFWIERDVVMKATARAGAVTALAQEVVREVAKNYWPVIIQMEFDGSDETVFTLRISTQDGYVIQGITDILERFCSRTEKVC</sequence>
<evidence type="ECO:0000313" key="1">
    <source>
        <dbReference type="EMBL" id="KAL0933515.1"/>
    </source>
</evidence>
<protein>
    <submittedName>
        <fullName evidence="1">Uncharacterized protein</fullName>
    </submittedName>
</protein>